<sequence length="380" mass="41854">MAAGFWSGGRFLAVTAFVVAFPPVFSKFGKTEGLKLSLSVLLFYLARGLFQLLVEAGVTFGPSQSDKKRRHAVSFPILDRVAAIFVFSELPLVLSVSYAGLKYMPTWVTVPYETILSVACPLIILLEGFAAMTVILSSGQLFSESIADQSNFTKGLVLVGCILIYGTSLGVVGNLYYTGQVSNVTSATLLAIVLTLVGVLTFGTILVPHGTITDSSLVTLYAMYNIWLIARSVPRLALHATSNSLLRFISHAGWKALPMEPLAVVEALFSMFSVEIVMTLLLQMGIFLVAVRMYRRSVGLDGEEQPDITTWLTAYLWPCFGRAILVAIYTFAWLNYTRQSALPIYMDPVLWRWVNLFGCLAIYTYHLLNPTDEGGHFHID</sequence>
<feature type="transmembrane region" description="Helical" evidence="1">
    <location>
        <begin position="36"/>
        <end position="60"/>
    </location>
</feature>
<evidence type="ECO:0000313" key="3">
    <source>
        <dbReference type="Proteomes" id="UP000240830"/>
    </source>
</evidence>
<reference evidence="2 3" key="1">
    <citation type="submission" date="2016-10" db="EMBL/GenBank/DDBJ databases">
        <title>The genome of Paramicrosporidium saccamoebae is the missing link in understanding Cryptomycota and Microsporidia evolution.</title>
        <authorList>
            <person name="Quandt C.A."/>
            <person name="Beaudet D."/>
            <person name="Corsaro D."/>
            <person name="Michel R."/>
            <person name="Corradi N."/>
            <person name="James T."/>
        </authorList>
    </citation>
    <scope>NUCLEOTIDE SEQUENCE [LARGE SCALE GENOMIC DNA]</scope>
    <source>
        <strain evidence="2 3">KSL3</strain>
    </source>
</reference>
<accession>A0A2H9TPV2</accession>
<name>A0A2H9TPV2_9FUNG</name>
<feature type="transmembrane region" description="Helical" evidence="1">
    <location>
        <begin position="312"/>
        <end position="334"/>
    </location>
</feature>
<feature type="transmembrane region" description="Helical" evidence="1">
    <location>
        <begin position="115"/>
        <end position="136"/>
    </location>
</feature>
<protein>
    <submittedName>
        <fullName evidence="2">Uncharacterized protein</fullName>
    </submittedName>
</protein>
<dbReference type="Proteomes" id="UP000240830">
    <property type="component" value="Unassembled WGS sequence"/>
</dbReference>
<dbReference type="GO" id="GO:0000921">
    <property type="term" value="P:septin ring assembly"/>
    <property type="evidence" value="ECO:0007669"/>
    <property type="project" value="TreeGrafter"/>
</dbReference>
<organism evidence="2 3">
    <name type="scientific">Paramicrosporidium saccamoebae</name>
    <dbReference type="NCBI Taxonomy" id="1246581"/>
    <lineage>
        <taxon>Eukaryota</taxon>
        <taxon>Fungi</taxon>
        <taxon>Fungi incertae sedis</taxon>
        <taxon>Cryptomycota</taxon>
        <taxon>Cryptomycota incertae sedis</taxon>
        <taxon>Paramicrosporidium</taxon>
    </lineage>
</organism>
<dbReference type="PANTHER" id="PTHR31726">
    <property type="entry name" value="PROTEIN ICE2"/>
    <property type="match status" value="1"/>
</dbReference>
<dbReference type="EMBL" id="MTSL01000041">
    <property type="protein sequence ID" value="PJF19746.1"/>
    <property type="molecule type" value="Genomic_DNA"/>
</dbReference>
<dbReference type="Pfam" id="PF08426">
    <property type="entry name" value="ICE2"/>
    <property type="match status" value="1"/>
</dbReference>
<dbReference type="AlphaFoldDB" id="A0A2H9TPV2"/>
<keyword evidence="1" id="KW-0472">Membrane</keyword>
<dbReference type="InterPro" id="IPR013635">
    <property type="entry name" value="Ice2"/>
</dbReference>
<proteinExistence type="predicted"/>
<feature type="transmembrane region" description="Helical" evidence="1">
    <location>
        <begin position="189"/>
        <end position="207"/>
    </location>
</feature>
<dbReference type="PANTHER" id="PTHR31726:SF2">
    <property type="entry name" value="PROTEIN ICE2"/>
    <property type="match status" value="1"/>
</dbReference>
<gene>
    <name evidence="2" type="ORF">PSACC_00399</name>
</gene>
<feature type="transmembrane region" description="Helical" evidence="1">
    <location>
        <begin position="81"/>
        <end position="103"/>
    </location>
</feature>
<keyword evidence="1" id="KW-0812">Transmembrane</keyword>
<dbReference type="GO" id="GO:0048309">
    <property type="term" value="P:endoplasmic reticulum inheritance"/>
    <property type="evidence" value="ECO:0007669"/>
    <property type="project" value="TreeGrafter"/>
</dbReference>
<feature type="transmembrane region" description="Helical" evidence="1">
    <location>
        <begin position="267"/>
        <end position="291"/>
    </location>
</feature>
<dbReference type="GO" id="GO:0097038">
    <property type="term" value="C:perinuclear endoplasmic reticulum"/>
    <property type="evidence" value="ECO:0007669"/>
    <property type="project" value="TreeGrafter"/>
</dbReference>
<keyword evidence="1" id="KW-1133">Transmembrane helix</keyword>
<evidence type="ECO:0000256" key="1">
    <source>
        <dbReference type="SAM" id="Phobius"/>
    </source>
</evidence>
<keyword evidence="3" id="KW-1185">Reference proteome</keyword>
<feature type="transmembrane region" description="Helical" evidence="1">
    <location>
        <begin position="349"/>
        <end position="368"/>
    </location>
</feature>
<dbReference type="OrthoDB" id="5577218at2759"/>
<comment type="caution">
    <text evidence="2">The sequence shown here is derived from an EMBL/GenBank/DDBJ whole genome shotgun (WGS) entry which is preliminary data.</text>
</comment>
<dbReference type="GO" id="GO:0005789">
    <property type="term" value="C:endoplasmic reticulum membrane"/>
    <property type="evidence" value="ECO:0007669"/>
    <property type="project" value="TreeGrafter"/>
</dbReference>
<evidence type="ECO:0000313" key="2">
    <source>
        <dbReference type="EMBL" id="PJF19746.1"/>
    </source>
</evidence>
<dbReference type="GO" id="GO:0032541">
    <property type="term" value="C:cortical endoplasmic reticulum"/>
    <property type="evidence" value="ECO:0007669"/>
    <property type="project" value="TreeGrafter"/>
</dbReference>
<feature type="transmembrane region" description="Helical" evidence="1">
    <location>
        <begin position="156"/>
        <end position="177"/>
    </location>
</feature>